<sequence>MKSIPVAVTGVGGGVGQSIIKALQNTEYTVIGIDGEVLGTGLYATPKSYVGFYANHPNFANNTIEICKKERCVALFPGLDAELEPLSRN</sequence>
<organism evidence="1">
    <name type="scientific">marine sediment metagenome</name>
    <dbReference type="NCBI Taxonomy" id="412755"/>
    <lineage>
        <taxon>unclassified sequences</taxon>
        <taxon>metagenomes</taxon>
        <taxon>ecological metagenomes</taxon>
    </lineage>
</organism>
<dbReference type="Gene3D" id="3.40.50.20">
    <property type="match status" value="1"/>
</dbReference>
<feature type="non-terminal residue" evidence="1">
    <location>
        <position position="89"/>
    </location>
</feature>
<proteinExistence type="predicted"/>
<accession>X0VW82</accession>
<dbReference type="EMBL" id="BARS01035793">
    <property type="protein sequence ID" value="GAG22535.1"/>
    <property type="molecule type" value="Genomic_DNA"/>
</dbReference>
<comment type="caution">
    <text evidence="1">The sequence shown here is derived from an EMBL/GenBank/DDBJ whole genome shotgun (WGS) entry which is preliminary data.</text>
</comment>
<dbReference type="InterPro" id="IPR036291">
    <property type="entry name" value="NAD(P)-bd_dom_sf"/>
</dbReference>
<evidence type="ECO:0000313" key="1">
    <source>
        <dbReference type="EMBL" id="GAG22535.1"/>
    </source>
</evidence>
<protein>
    <submittedName>
        <fullName evidence="1">Uncharacterized protein</fullName>
    </submittedName>
</protein>
<dbReference type="AlphaFoldDB" id="X0VW82"/>
<reference evidence="1" key="1">
    <citation type="journal article" date="2014" name="Front. Microbiol.">
        <title>High frequency of phylogenetically diverse reductive dehalogenase-homologous genes in deep subseafloor sedimentary metagenomes.</title>
        <authorList>
            <person name="Kawai M."/>
            <person name="Futagami T."/>
            <person name="Toyoda A."/>
            <person name="Takaki Y."/>
            <person name="Nishi S."/>
            <person name="Hori S."/>
            <person name="Arai W."/>
            <person name="Tsubouchi T."/>
            <person name="Morono Y."/>
            <person name="Uchiyama I."/>
            <person name="Ito T."/>
            <person name="Fujiyama A."/>
            <person name="Inagaki F."/>
            <person name="Takami H."/>
        </authorList>
    </citation>
    <scope>NUCLEOTIDE SEQUENCE</scope>
    <source>
        <strain evidence="1">Expedition CK06-06</strain>
    </source>
</reference>
<dbReference type="SUPFAM" id="SSF51735">
    <property type="entry name" value="NAD(P)-binding Rossmann-fold domains"/>
    <property type="match status" value="1"/>
</dbReference>
<gene>
    <name evidence="1" type="ORF">S01H1_55096</name>
</gene>
<name>X0VW82_9ZZZZ</name>